<dbReference type="Proteomes" id="UP000038009">
    <property type="component" value="Unassembled WGS sequence"/>
</dbReference>
<name>A0A0N1PET4_LEPSE</name>
<feature type="domain" description="SURP motif" evidence="2">
    <location>
        <begin position="17"/>
        <end position="61"/>
    </location>
</feature>
<feature type="region of interest" description="Disordered" evidence="1">
    <location>
        <begin position="131"/>
        <end position="220"/>
    </location>
</feature>
<dbReference type="Gene3D" id="1.10.10.790">
    <property type="entry name" value="Surp module"/>
    <property type="match status" value="1"/>
</dbReference>
<protein>
    <submittedName>
        <fullName evidence="3">Putative RNA binding protein</fullName>
    </submittedName>
</protein>
<evidence type="ECO:0000259" key="2">
    <source>
        <dbReference type="PROSITE" id="PS50128"/>
    </source>
</evidence>
<proteinExistence type="predicted"/>
<dbReference type="Pfam" id="PF01805">
    <property type="entry name" value="Surp"/>
    <property type="match status" value="1"/>
</dbReference>
<dbReference type="EMBL" id="LJSK01000030">
    <property type="protein sequence ID" value="KPI89175.1"/>
    <property type="molecule type" value="Genomic_DNA"/>
</dbReference>
<evidence type="ECO:0000256" key="1">
    <source>
        <dbReference type="SAM" id="MobiDB-lite"/>
    </source>
</evidence>
<dbReference type="SMART" id="SM00648">
    <property type="entry name" value="SWAP"/>
    <property type="match status" value="1"/>
</dbReference>
<sequence>MADENMPPGITEKQDEIIQYVAKYVVNSCDGARYQEKIRTRTKYNSYFAFLDAKHPYHHYYQYLLDSYRYYLLNSEAVNAGVWGGIGDGSGTAHQQQQQLTEAEYYQYYGAYQDQAGGIGFKTGEEATAGYYEDPNKQDTSSPQQLQEGGSTASINGDSGHATGSGSGGVSVVGNTPSAVEGQGEANAAQDGAGEVEGEEEEEEYELVMENGEWVSRKRN</sequence>
<gene>
    <name evidence="3" type="ORF">ABL78_1738</name>
</gene>
<reference evidence="3 4" key="1">
    <citation type="journal article" date="2015" name="PLoS Pathog.">
        <title>Leptomonas seymouri: Adaptations to the Dixenous Life Cycle Analyzed by Genome Sequencing, Transcriptome Profiling and Co-infection with Leishmania donovani.</title>
        <authorList>
            <person name="Kraeva N."/>
            <person name="Butenko A."/>
            <person name="Hlavacova J."/>
            <person name="Kostygov A."/>
            <person name="Myskova J."/>
            <person name="Grybchuk D."/>
            <person name="Lestinova T."/>
            <person name="Votypka J."/>
            <person name="Volf P."/>
            <person name="Opperdoes F."/>
            <person name="Flegontov P."/>
            <person name="Lukes J."/>
            <person name="Yurchenko V."/>
        </authorList>
    </citation>
    <scope>NUCLEOTIDE SEQUENCE [LARGE SCALE GENOMIC DNA]</scope>
    <source>
        <strain evidence="3 4">ATCC 30220</strain>
    </source>
</reference>
<dbReference type="InterPro" id="IPR000061">
    <property type="entry name" value="Surp"/>
</dbReference>
<dbReference type="GO" id="GO:0006396">
    <property type="term" value="P:RNA processing"/>
    <property type="evidence" value="ECO:0007669"/>
    <property type="project" value="InterPro"/>
</dbReference>
<comment type="caution">
    <text evidence="3">The sequence shown here is derived from an EMBL/GenBank/DDBJ whole genome shotgun (WGS) entry which is preliminary data.</text>
</comment>
<dbReference type="OrthoDB" id="248600at2759"/>
<dbReference type="SUPFAM" id="SSF109905">
    <property type="entry name" value="Surp module (SWAP domain)"/>
    <property type="match status" value="1"/>
</dbReference>
<dbReference type="PROSITE" id="PS50128">
    <property type="entry name" value="SURP"/>
    <property type="match status" value="1"/>
</dbReference>
<dbReference type="OMA" id="HWMRNSE"/>
<keyword evidence="4" id="KW-1185">Reference proteome</keyword>
<evidence type="ECO:0000313" key="3">
    <source>
        <dbReference type="EMBL" id="KPI89175.1"/>
    </source>
</evidence>
<dbReference type="AlphaFoldDB" id="A0A0N1PET4"/>
<dbReference type="GO" id="GO:0003723">
    <property type="term" value="F:RNA binding"/>
    <property type="evidence" value="ECO:0007669"/>
    <property type="project" value="InterPro"/>
</dbReference>
<feature type="compositionally biased region" description="Polar residues" evidence="1">
    <location>
        <begin position="138"/>
        <end position="157"/>
    </location>
</feature>
<dbReference type="InterPro" id="IPR035967">
    <property type="entry name" value="SWAP/Surp_sf"/>
</dbReference>
<evidence type="ECO:0000313" key="4">
    <source>
        <dbReference type="Proteomes" id="UP000038009"/>
    </source>
</evidence>
<accession>A0A0N1PET4</accession>
<organism evidence="3 4">
    <name type="scientific">Leptomonas seymouri</name>
    <dbReference type="NCBI Taxonomy" id="5684"/>
    <lineage>
        <taxon>Eukaryota</taxon>
        <taxon>Discoba</taxon>
        <taxon>Euglenozoa</taxon>
        <taxon>Kinetoplastea</taxon>
        <taxon>Metakinetoplastina</taxon>
        <taxon>Trypanosomatida</taxon>
        <taxon>Trypanosomatidae</taxon>
        <taxon>Leishmaniinae</taxon>
        <taxon>Leptomonas</taxon>
    </lineage>
</organism>
<feature type="compositionally biased region" description="Acidic residues" evidence="1">
    <location>
        <begin position="194"/>
        <end position="207"/>
    </location>
</feature>
<dbReference type="VEuPathDB" id="TriTrypDB:Lsey_0030_0270"/>